<protein>
    <submittedName>
        <fullName evidence="2">SJCHGC06472 protein</fullName>
    </submittedName>
</protein>
<dbReference type="EMBL" id="AY813709">
    <property type="protein sequence ID" value="AAW25441.1"/>
    <property type="molecule type" value="mRNA"/>
</dbReference>
<dbReference type="GO" id="GO:0015421">
    <property type="term" value="F:ABC-type oligopeptide transporter activity"/>
    <property type="evidence" value="ECO:0007669"/>
    <property type="project" value="TreeGrafter"/>
</dbReference>
<organism evidence="2">
    <name type="scientific">Schistosoma japonicum</name>
    <name type="common">Blood fluke</name>
    <dbReference type="NCBI Taxonomy" id="6182"/>
    <lineage>
        <taxon>Eukaryota</taxon>
        <taxon>Metazoa</taxon>
        <taxon>Spiralia</taxon>
        <taxon>Lophotrochozoa</taxon>
        <taxon>Platyhelminthes</taxon>
        <taxon>Trematoda</taxon>
        <taxon>Digenea</taxon>
        <taxon>Strigeidida</taxon>
        <taxon>Schistosomatoidea</taxon>
        <taxon>Schistosomatidae</taxon>
        <taxon>Schistosoma</taxon>
    </lineage>
</organism>
<evidence type="ECO:0000313" key="2">
    <source>
        <dbReference type="EMBL" id="AAW25441.1"/>
    </source>
</evidence>
<dbReference type="Gene3D" id="3.40.50.300">
    <property type="entry name" value="P-loop containing nucleotide triphosphate hydrolases"/>
    <property type="match status" value="1"/>
</dbReference>
<feature type="compositionally biased region" description="Polar residues" evidence="1">
    <location>
        <begin position="125"/>
        <end position="134"/>
    </location>
</feature>
<name>Q5DFG5_SCHJA</name>
<accession>Q5DFG5</accession>
<evidence type="ECO:0000256" key="1">
    <source>
        <dbReference type="SAM" id="MobiDB-lite"/>
    </source>
</evidence>
<dbReference type="PANTHER" id="PTHR43394">
    <property type="entry name" value="ATP-DEPENDENT PERMEASE MDL1, MITOCHONDRIAL"/>
    <property type="match status" value="1"/>
</dbReference>
<dbReference type="PANTHER" id="PTHR43394:SF1">
    <property type="entry name" value="ATP-BINDING CASSETTE SUB-FAMILY B MEMBER 10, MITOCHONDRIAL"/>
    <property type="match status" value="1"/>
</dbReference>
<dbReference type="InterPro" id="IPR039421">
    <property type="entry name" value="Type_1_exporter"/>
</dbReference>
<proteinExistence type="evidence at transcript level"/>
<reference evidence="2" key="1">
    <citation type="submission" date="2004-11" db="EMBL/GenBank/DDBJ databases">
        <title>The full-length cDNA sequences of Schistosoma japonicum genes.</title>
        <authorList>
            <person name="Han Z."/>
        </authorList>
    </citation>
    <scope>NUCLEOTIDE SEQUENCE</scope>
</reference>
<feature type="region of interest" description="Disordered" evidence="1">
    <location>
        <begin position="121"/>
        <end position="142"/>
    </location>
</feature>
<dbReference type="InterPro" id="IPR027417">
    <property type="entry name" value="P-loop_NTPase"/>
</dbReference>
<reference evidence="2" key="2">
    <citation type="journal article" date="2006" name="PLoS Pathog.">
        <title>New perspectives on host-parasite interplay by comparative transcriptomic and proteomic analyses of Schistosoma japonicum.</title>
        <authorList>
            <person name="Liu F."/>
            <person name="Lu J."/>
            <person name="Hu W."/>
            <person name="Wang S.Y."/>
            <person name="Cui S.J."/>
            <person name="Chi M."/>
            <person name="Yan Q."/>
            <person name="Wang X.R."/>
            <person name="Song H.D."/>
            <person name="Xu X.N."/>
            <person name="Wang J.J."/>
            <person name="Zhang X.L."/>
            <person name="Zhang X."/>
            <person name="Wang Z.Q."/>
            <person name="Xue C.L."/>
            <person name="Brindley P.J."/>
            <person name="McManus D.P."/>
            <person name="Yang P.Y."/>
            <person name="Feng Z."/>
            <person name="Chen Z."/>
            <person name="Han Z.G."/>
        </authorList>
    </citation>
    <scope>NUCLEOTIDE SEQUENCE</scope>
</reference>
<sequence>MPDSDLWGALESAHLADWVRSTNAGLDYECGEGGANLSAGQRQLVCLARVFLSSGGRVRLLILDEATAAMDPFTDNLVMNTVIGDVFKDATVIIIAHRLSTVMNTDRIVVLDHGQVVETGHPQDLLNNPNSRFSAMNKVKHS</sequence>
<dbReference type="AlphaFoldDB" id="Q5DFG5"/>
<dbReference type="SUPFAM" id="SSF52540">
    <property type="entry name" value="P-loop containing nucleoside triphosphate hydrolases"/>
    <property type="match status" value="1"/>
</dbReference>